<dbReference type="EMBL" id="FO082820">
    <property type="protein sequence ID" value="CCF18187.1"/>
    <property type="molecule type" value="Genomic_DNA"/>
</dbReference>
<evidence type="ECO:0000313" key="1">
    <source>
        <dbReference type="EMBL" id="CCF18187.1"/>
    </source>
</evidence>
<name>L0ND08_9HYPH</name>
<sequence length="21" mass="2473">MSEEVYRLRIAIPSAKLVKLR</sequence>
<keyword evidence="2" id="KW-1185">Reference proteome</keyword>
<protein>
    <submittedName>
        <fullName evidence="1">Uncharacterized protein</fullName>
    </submittedName>
</protein>
<evidence type="ECO:0000313" key="2">
    <source>
        <dbReference type="Proteomes" id="UP000010792"/>
    </source>
</evidence>
<dbReference type="AlphaFoldDB" id="L0ND08"/>
<accession>L0ND08</accession>
<dbReference type="Proteomes" id="UP000010792">
    <property type="component" value="Chromosome"/>
</dbReference>
<reference evidence="1 2" key="1">
    <citation type="journal article" date="2013" name="Genome Biol. Evol.">
        <title>Life in an arsenic-containing gold mine: genome and physiology of the autotrophic arsenite-oxidizing bacterium rhizobium sp. NT-26.</title>
        <authorList>
            <person name="Andres J."/>
            <person name="Arsene-Ploetze F."/>
            <person name="Barbe V."/>
            <person name="Brochier-Armanet C."/>
            <person name="Cleiss-Arnold J."/>
            <person name="Coppee J.Y."/>
            <person name="Dillies M.A."/>
            <person name="Geist"/>
            <person name="L"/>
            <person name="Joublin A."/>
            <person name="Koechler S."/>
            <person name="Lassalle F."/>
            <person name="Marchal M."/>
            <person name="Medigue C."/>
            <person name="Muller D."/>
            <person name="Nesme X."/>
            <person name="Plewniak F."/>
            <person name="Proux C."/>
            <person name="Ramirez-Bahena M.H."/>
            <person name="Schenowitz C."/>
            <person name="Sismeiro O."/>
            <person name="Vallenet D."/>
            <person name="Santini J.M."/>
            <person name="Bertin P.N."/>
        </authorList>
    </citation>
    <scope>NUCLEOTIDE SEQUENCE [LARGE SCALE GENOMIC DNA]</scope>
    <source>
        <strain evidence="1 2">NT-26</strain>
    </source>
</reference>
<proteinExistence type="predicted"/>
<dbReference type="KEGG" id="rht:NT26_0463"/>
<organism evidence="1 2">
    <name type="scientific">Pseudorhizobium banfieldiae</name>
    <dbReference type="NCBI Taxonomy" id="1125847"/>
    <lineage>
        <taxon>Bacteria</taxon>
        <taxon>Pseudomonadati</taxon>
        <taxon>Pseudomonadota</taxon>
        <taxon>Alphaproteobacteria</taxon>
        <taxon>Hyphomicrobiales</taxon>
        <taxon>Rhizobiaceae</taxon>
        <taxon>Rhizobium/Agrobacterium group</taxon>
        <taxon>Pseudorhizobium</taxon>
    </lineage>
</organism>
<gene>
    <name evidence="1" type="ORF">NT26_0463</name>
</gene>